<evidence type="ECO:0000313" key="1">
    <source>
        <dbReference type="EMBL" id="PIL20441.1"/>
    </source>
</evidence>
<comment type="caution">
    <text evidence="1">The sequence shown here is derived from an EMBL/GenBank/DDBJ whole genome shotgun (WGS) entry which is preliminary data.</text>
</comment>
<dbReference type="EMBL" id="AWWI01000062">
    <property type="protein sequence ID" value="PIL20441.1"/>
    <property type="molecule type" value="Genomic_DNA"/>
</dbReference>
<proteinExistence type="predicted"/>
<dbReference type="AlphaFoldDB" id="A0A2G8RGB0"/>
<organism evidence="1 2">
    <name type="scientific">Puniceibacterium antarcticum</name>
    <dbReference type="NCBI Taxonomy" id="1206336"/>
    <lineage>
        <taxon>Bacteria</taxon>
        <taxon>Pseudomonadati</taxon>
        <taxon>Pseudomonadota</taxon>
        <taxon>Alphaproteobacteria</taxon>
        <taxon>Rhodobacterales</taxon>
        <taxon>Paracoccaceae</taxon>
        <taxon>Puniceibacterium</taxon>
    </lineage>
</organism>
<protein>
    <submittedName>
        <fullName evidence="1">Uncharacterized protein</fullName>
    </submittedName>
</protein>
<evidence type="ECO:0000313" key="2">
    <source>
        <dbReference type="Proteomes" id="UP000231259"/>
    </source>
</evidence>
<sequence length="31" mass="3582">MAVVVIRNNDKNDKTEAFTKYHPVKAPRLIL</sequence>
<gene>
    <name evidence="1" type="ORF">P775_09460</name>
</gene>
<name>A0A2G8RGB0_9RHOB</name>
<dbReference type="Proteomes" id="UP000231259">
    <property type="component" value="Unassembled WGS sequence"/>
</dbReference>
<reference evidence="1 2" key="1">
    <citation type="submission" date="2013-09" db="EMBL/GenBank/DDBJ databases">
        <title>Genome sequencing of Phaeobacter antarcticus sp. nov. SM1211.</title>
        <authorList>
            <person name="Zhang X.-Y."/>
            <person name="Liu C."/>
            <person name="Chen X.-L."/>
            <person name="Xie B.-B."/>
            <person name="Qin Q.-L."/>
            <person name="Rong J.-C."/>
            <person name="Zhang Y.-Z."/>
        </authorList>
    </citation>
    <scope>NUCLEOTIDE SEQUENCE [LARGE SCALE GENOMIC DNA]</scope>
    <source>
        <strain evidence="1 2">SM1211</strain>
    </source>
</reference>
<accession>A0A2G8RGB0</accession>
<keyword evidence="2" id="KW-1185">Reference proteome</keyword>